<evidence type="ECO:0000313" key="3">
    <source>
        <dbReference type="EMBL" id="KAG5464484.1"/>
    </source>
</evidence>
<evidence type="ECO:0000256" key="2">
    <source>
        <dbReference type="SAM" id="MobiDB-lite"/>
    </source>
</evidence>
<dbReference type="OrthoDB" id="270284at2759"/>
<sequence>MLSLHRHPLPLFFLKPPSFALFFSACFISMRRALQNSAREKRAVPHPRDRSVRQLEKKEKRAIRIDAQKNRLKMQQTMLLMRCFWFREQCIALGYTTTSVPDDTVAQLVQLYVDRNNEEMLALQAQRNPPVGRIKVLEATLQAEKDELHSAKGLRVPSMTDADDVEILTEIWDGMQETVTVVPLTGFSMQHRTPPAAEALKHLQRRLRPVAEIRKEAPVALPKRAFKFHAAQPQHLCTASSRKNVSVKKTEDTAAIVNLRVKAREEARQQKRLVEQRRVAMASRRDVSAEEDA</sequence>
<comment type="similarity">
    <text evidence="1">Belongs to the TMA16 family.</text>
</comment>
<dbReference type="Proteomes" id="UP000673552">
    <property type="component" value="Chromosome 36"/>
</dbReference>
<keyword evidence="4" id="KW-1185">Reference proteome</keyword>
<evidence type="ECO:0000313" key="4">
    <source>
        <dbReference type="Proteomes" id="UP000673552"/>
    </source>
</evidence>
<dbReference type="KEGG" id="lmat:92510828"/>
<dbReference type="GO" id="GO:0005634">
    <property type="term" value="C:nucleus"/>
    <property type="evidence" value="ECO:0007669"/>
    <property type="project" value="TreeGrafter"/>
</dbReference>
<organism evidence="3 4">
    <name type="scientific">Leishmania martiniquensis</name>
    <dbReference type="NCBI Taxonomy" id="1580590"/>
    <lineage>
        <taxon>Eukaryota</taxon>
        <taxon>Discoba</taxon>
        <taxon>Euglenozoa</taxon>
        <taxon>Kinetoplastea</taxon>
        <taxon>Metakinetoplastina</taxon>
        <taxon>Trypanosomatida</taxon>
        <taxon>Trypanosomatidae</taxon>
        <taxon>Leishmaniinae</taxon>
        <taxon>Leishmania</taxon>
    </lineage>
</organism>
<dbReference type="AlphaFoldDB" id="A0A836G387"/>
<dbReference type="InterPro" id="IPR038356">
    <property type="entry name" value="Tma16_sf"/>
</dbReference>
<dbReference type="RefSeq" id="XP_067174421.1">
    <property type="nucleotide sequence ID" value="XM_067318316.1"/>
</dbReference>
<dbReference type="GeneID" id="92510828"/>
<reference evidence="3 4" key="1">
    <citation type="submission" date="2021-03" db="EMBL/GenBank/DDBJ databases">
        <title>Leishmania (Mundinia) martiniquensis Genome sequencing and assembly.</title>
        <authorList>
            <person name="Almutairi H."/>
            <person name="Gatherer D."/>
        </authorList>
    </citation>
    <scope>NUCLEOTIDE SEQUENCE [LARGE SCALE GENOMIC DNA]</scope>
    <source>
        <strain evidence="3">LSCM1</strain>
    </source>
</reference>
<dbReference type="EMBL" id="JAFEUZ010000036">
    <property type="protein sequence ID" value="KAG5464484.1"/>
    <property type="molecule type" value="Genomic_DNA"/>
</dbReference>
<name>A0A836G387_9TRYP</name>
<protein>
    <submittedName>
        <fullName evidence="3">Uncharacterized protein</fullName>
    </submittedName>
</protein>
<feature type="region of interest" description="Disordered" evidence="2">
    <location>
        <begin position="38"/>
        <end position="57"/>
    </location>
</feature>
<dbReference type="Gene3D" id="1.20.1440.170">
    <property type="entry name" value="Translation machinery-associated protein 16-like"/>
    <property type="match status" value="1"/>
</dbReference>
<proteinExistence type="inferred from homology"/>
<evidence type="ECO:0000256" key="1">
    <source>
        <dbReference type="ARBA" id="ARBA00034127"/>
    </source>
</evidence>
<dbReference type="FunFam" id="1.20.1440.170:FF:000004">
    <property type="entry name" value="Protein_of_uncharacterized_function_(DUF2962)_-_p utative"/>
    <property type="match status" value="1"/>
</dbReference>
<dbReference type="Pfam" id="PF11176">
    <property type="entry name" value="Tma16"/>
    <property type="match status" value="1"/>
</dbReference>
<gene>
    <name evidence="3" type="ORF">LSCM1_00674</name>
</gene>
<dbReference type="PROSITE" id="PS51257">
    <property type="entry name" value="PROKAR_LIPOPROTEIN"/>
    <property type="match status" value="1"/>
</dbReference>
<dbReference type="InterPro" id="IPR021346">
    <property type="entry name" value="Tma16"/>
</dbReference>
<accession>A0A836G387</accession>
<comment type="caution">
    <text evidence="3">The sequence shown here is derived from an EMBL/GenBank/DDBJ whole genome shotgun (WGS) entry which is preliminary data.</text>
</comment>
<dbReference type="PANTHER" id="PTHR13349">
    <property type="entry name" value="TRANSLATION MACHINERY-ASSOCIATED PROTEIN 16"/>
    <property type="match status" value="1"/>
</dbReference>
<dbReference type="PANTHER" id="PTHR13349:SF2">
    <property type="entry name" value="TRANSLATION MACHINERY-ASSOCIATED PROTEIN 16"/>
    <property type="match status" value="1"/>
</dbReference>